<evidence type="ECO:0000313" key="7">
    <source>
        <dbReference type="EMBL" id="GBG84908.1"/>
    </source>
</evidence>
<evidence type="ECO:0000259" key="6">
    <source>
        <dbReference type="Pfam" id="PF04116"/>
    </source>
</evidence>
<comment type="subcellular location">
    <subcellularLocation>
        <location evidence="1">Membrane</location>
    </subcellularLocation>
</comment>
<dbReference type="AlphaFoldDB" id="A0A388LRE4"/>
<comment type="caution">
    <text evidence="7">The sequence shown here is derived from an EMBL/GenBank/DDBJ whole genome shotgun (WGS) entry which is preliminary data.</text>
</comment>
<dbReference type="GO" id="GO:0008610">
    <property type="term" value="P:lipid biosynthetic process"/>
    <property type="evidence" value="ECO:0007669"/>
    <property type="project" value="InterPro"/>
</dbReference>
<feature type="domain" description="Fatty acid hydroxylase" evidence="6">
    <location>
        <begin position="114"/>
        <end position="249"/>
    </location>
</feature>
<dbReference type="InterPro" id="IPR006694">
    <property type="entry name" value="Fatty_acid_hydroxylase"/>
</dbReference>
<evidence type="ECO:0000256" key="1">
    <source>
        <dbReference type="ARBA" id="ARBA00004370"/>
    </source>
</evidence>
<dbReference type="Gramene" id="GBG84908">
    <property type="protein sequence ID" value="GBG84908"/>
    <property type="gene ID" value="CBR_g39369"/>
</dbReference>
<organism evidence="7 8">
    <name type="scientific">Chara braunii</name>
    <name type="common">Braun's stonewort</name>
    <dbReference type="NCBI Taxonomy" id="69332"/>
    <lineage>
        <taxon>Eukaryota</taxon>
        <taxon>Viridiplantae</taxon>
        <taxon>Streptophyta</taxon>
        <taxon>Charophyceae</taxon>
        <taxon>Charales</taxon>
        <taxon>Characeae</taxon>
        <taxon>Chara</taxon>
    </lineage>
</organism>
<dbReference type="GO" id="GO:0016020">
    <property type="term" value="C:membrane"/>
    <property type="evidence" value="ECO:0007669"/>
    <property type="project" value="UniProtKB-SubCell"/>
</dbReference>
<sequence length="303" mass="34482">MESKPPAGMTLAAPWRPYLSDEMAAVIMPLVVYWLYSGLYHLVEVLVPSGVKAYRLHTWDESSKNLTSVPKVVGGVLLQQALQAGVAVALFVFDDSTQRSQPEPDTWVQIGQLLVAMFIMDTWQYFCHRWMHVNKFMYRHFHSVHHRLTAPIAFGALYNHPVEGLLMDTVGGALSFLLSGMSTRLAVLFYCFATMKTVDDHCGLWLPLNPFQKLFSNNSAYHDIHHQLHGGKYNFSQPFFVFWDRILGTYMEVKVLRREEDGCLQAAPAVCRVSAYLPGVELKRRQERKRSRFCVGLFSTSSG</sequence>
<keyword evidence="5" id="KW-0472">Membrane</keyword>
<evidence type="ECO:0000256" key="3">
    <source>
        <dbReference type="ARBA" id="ARBA00022692"/>
    </source>
</evidence>
<evidence type="ECO:0000256" key="4">
    <source>
        <dbReference type="ARBA" id="ARBA00022989"/>
    </source>
</evidence>
<dbReference type="STRING" id="69332.A0A388LRE4"/>
<keyword evidence="4" id="KW-1133">Transmembrane helix</keyword>
<protein>
    <recommendedName>
        <fullName evidence="6">Fatty acid hydroxylase domain-containing protein</fullName>
    </recommendedName>
</protein>
<dbReference type="GO" id="GO:0016491">
    <property type="term" value="F:oxidoreductase activity"/>
    <property type="evidence" value="ECO:0007669"/>
    <property type="project" value="InterPro"/>
</dbReference>
<comment type="similarity">
    <text evidence="2">Belongs to the sterol desaturase family.</text>
</comment>
<reference evidence="7 8" key="1">
    <citation type="journal article" date="2018" name="Cell">
        <title>The Chara Genome: Secondary Complexity and Implications for Plant Terrestrialization.</title>
        <authorList>
            <person name="Nishiyama T."/>
            <person name="Sakayama H."/>
            <person name="Vries J.D."/>
            <person name="Buschmann H."/>
            <person name="Saint-Marcoux D."/>
            <person name="Ullrich K.K."/>
            <person name="Haas F.B."/>
            <person name="Vanderstraeten L."/>
            <person name="Becker D."/>
            <person name="Lang D."/>
            <person name="Vosolsobe S."/>
            <person name="Rombauts S."/>
            <person name="Wilhelmsson P.K.I."/>
            <person name="Janitza P."/>
            <person name="Kern R."/>
            <person name="Heyl A."/>
            <person name="Rumpler F."/>
            <person name="Villalobos L.I.A.C."/>
            <person name="Clay J.M."/>
            <person name="Skokan R."/>
            <person name="Toyoda A."/>
            <person name="Suzuki Y."/>
            <person name="Kagoshima H."/>
            <person name="Schijlen E."/>
            <person name="Tajeshwar N."/>
            <person name="Catarino B."/>
            <person name="Hetherington A.J."/>
            <person name="Saltykova A."/>
            <person name="Bonnot C."/>
            <person name="Breuninger H."/>
            <person name="Symeonidi A."/>
            <person name="Radhakrishnan G.V."/>
            <person name="Van Nieuwerburgh F."/>
            <person name="Deforce D."/>
            <person name="Chang C."/>
            <person name="Karol K.G."/>
            <person name="Hedrich R."/>
            <person name="Ulvskov P."/>
            <person name="Glockner G."/>
            <person name="Delwiche C.F."/>
            <person name="Petrasek J."/>
            <person name="Van de Peer Y."/>
            <person name="Friml J."/>
            <person name="Beilby M."/>
            <person name="Dolan L."/>
            <person name="Kohara Y."/>
            <person name="Sugano S."/>
            <person name="Fujiyama A."/>
            <person name="Delaux P.-M."/>
            <person name="Quint M."/>
            <person name="TheiBen G."/>
            <person name="Hagemann M."/>
            <person name="Harholt J."/>
            <person name="Dunand C."/>
            <person name="Zachgo S."/>
            <person name="Langdale J."/>
            <person name="Maumus F."/>
            <person name="Straeten D.V.D."/>
            <person name="Gould S.B."/>
            <person name="Rensing S.A."/>
        </authorList>
    </citation>
    <scope>NUCLEOTIDE SEQUENCE [LARGE SCALE GENOMIC DNA]</scope>
    <source>
        <strain evidence="7 8">S276</strain>
    </source>
</reference>
<evidence type="ECO:0000313" key="8">
    <source>
        <dbReference type="Proteomes" id="UP000265515"/>
    </source>
</evidence>
<evidence type="ECO:0000256" key="2">
    <source>
        <dbReference type="ARBA" id="ARBA00009324"/>
    </source>
</evidence>
<evidence type="ECO:0000256" key="5">
    <source>
        <dbReference type="ARBA" id="ARBA00023136"/>
    </source>
</evidence>
<name>A0A388LRE4_CHABU</name>
<dbReference type="EMBL" id="BFEA01000496">
    <property type="protein sequence ID" value="GBG84908.1"/>
    <property type="molecule type" value="Genomic_DNA"/>
</dbReference>
<dbReference type="PANTHER" id="PTHR11863">
    <property type="entry name" value="STEROL DESATURASE"/>
    <property type="match status" value="1"/>
</dbReference>
<dbReference type="Proteomes" id="UP000265515">
    <property type="component" value="Unassembled WGS sequence"/>
</dbReference>
<dbReference type="Pfam" id="PF04116">
    <property type="entry name" value="FA_hydroxylase"/>
    <property type="match status" value="1"/>
</dbReference>
<dbReference type="OMA" id="FCMIVED"/>
<keyword evidence="3" id="KW-0812">Transmembrane</keyword>
<dbReference type="GO" id="GO:0005506">
    <property type="term" value="F:iron ion binding"/>
    <property type="evidence" value="ECO:0007669"/>
    <property type="project" value="InterPro"/>
</dbReference>
<accession>A0A388LRE4</accession>
<proteinExistence type="inferred from homology"/>
<dbReference type="OrthoDB" id="408954at2759"/>
<gene>
    <name evidence="7" type="ORF">CBR_g39369</name>
</gene>
<dbReference type="InterPro" id="IPR050307">
    <property type="entry name" value="Sterol_Desaturase_Related"/>
</dbReference>
<keyword evidence="8" id="KW-1185">Reference proteome</keyword>